<evidence type="ECO:0000256" key="5">
    <source>
        <dbReference type="ARBA" id="ARBA00022692"/>
    </source>
</evidence>
<keyword evidence="7 13" id="KW-1133">Transmembrane helix</keyword>
<reference evidence="14 15" key="1">
    <citation type="journal article" date="2018" name="Front. Microbiol.">
        <title>Genome-Wide Analysis of Corynespora cassiicola Leaf Fall Disease Putative Effectors.</title>
        <authorList>
            <person name="Lopez D."/>
            <person name="Ribeiro S."/>
            <person name="Label P."/>
            <person name="Fumanal B."/>
            <person name="Venisse J.S."/>
            <person name="Kohler A."/>
            <person name="de Oliveira R.R."/>
            <person name="Labutti K."/>
            <person name="Lipzen A."/>
            <person name="Lail K."/>
            <person name="Bauer D."/>
            <person name="Ohm R.A."/>
            <person name="Barry K.W."/>
            <person name="Spatafora J."/>
            <person name="Grigoriev I.V."/>
            <person name="Martin F.M."/>
            <person name="Pujade-Renaud V."/>
        </authorList>
    </citation>
    <scope>NUCLEOTIDE SEQUENCE [LARGE SCALE GENOMIC DNA]</scope>
    <source>
        <strain evidence="14 15">Philippines</strain>
    </source>
</reference>
<feature type="transmembrane region" description="Helical" evidence="13">
    <location>
        <begin position="40"/>
        <end position="58"/>
    </location>
</feature>
<evidence type="ECO:0000256" key="10">
    <source>
        <dbReference type="ARBA" id="ARBA00023033"/>
    </source>
</evidence>
<proteinExistence type="inferred from homology"/>
<evidence type="ECO:0000256" key="8">
    <source>
        <dbReference type="ARBA" id="ARBA00023002"/>
    </source>
</evidence>
<keyword evidence="5 13" id="KW-0812">Transmembrane</keyword>
<dbReference type="Pfam" id="PF00067">
    <property type="entry name" value="p450"/>
    <property type="match status" value="1"/>
</dbReference>
<keyword evidence="9 12" id="KW-0408">Iron</keyword>
<keyword evidence="10" id="KW-0503">Monooxygenase</keyword>
<dbReference type="OrthoDB" id="6692864at2759"/>
<feature type="transmembrane region" description="Helical" evidence="13">
    <location>
        <begin position="12"/>
        <end position="28"/>
    </location>
</feature>
<dbReference type="PRINTS" id="PR00463">
    <property type="entry name" value="EP450I"/>
</dbReference>
<dbReference type="AlphaFoldDB" id="A0A2T2P4T9"/>
<evidence type="ECO:0000256" key="9">
    <source>
        <dbReference type="ARBA" id="ARBA00023004"/>
    </source>
</evidence>
<keyword evidence="15" id="KW-1185">Reference proteome</keyword>
<dbReference type="EMBL" id="KZ678130">
    <property type="protein sequence ID" value="PSN72516.1"/>
    <property type="molecule type" value="Genomic_DNA"/>
</dbReference>
<dbReference type="PANTHER" id="PTHR24305">
    <property type="entry name" value="CYTOCHROME P450"/>
    <property type="match status" value="1"/>
</dbReference>
<dbReference type="GO" id="GO:0016705">
    <property type="term" value="F:oxidoreductase activity, acting on paired donors, with incorporation or reduction of molecular oxygen"/>
    <property type="evidence" value="ECO:0007669"/>
    <property type="project" value="InterPro"/>
</dbReference>
<evidence type="ECO:0000313" key="14">
    <source>
        <dbReference type="EMBL" id="PSN72516.1"/>
    </source>
</evidence>
<feature type="transmembrane region" description="Helical" evidence="13">
    <location>
        <begin position="64"/>
        <end position="87"/>
    </location>
</feature>
<evidence type="ECO:0000256" key="1">
    <source>
        <dbReference type="ARBA" id="ARBA00001971"/>
    </source>
</evidence>
<comment type="subcellular location">
    <subcellularLocation>
        <location evidence="2">Membrane</location>
    </subcellularLocation>
</comment>
<keyword evidence="4 12" id="KW-0349">Heme</keyword>
<dbReference type="Proteomes" id="UP000240883">
    <property type="component" value="Unassembled WGS sequence"/>
</dbReference>
<evidence type="ECO:0000256" key="3">
    <source>
        <dbReference type="ARBA" id="ARBA00010617"/>
    </source>
</evidence>
<organism evidence="14 15">
    <name type="scientific">Corynespora cassiicola Philippines</name>
    <dbReference type="NCBI Taxonomy" id="1448308"/>
    <lineage>
        <taxon>Eukaryota</taxon>
        <taxon>Fungi</taxon>
        <taxon>Dikarya</taxon>
        <taxon>Ascomycota</taxon>
        <taxon>Pezizomycotina</taxon>
        <taxon>Dothideomycetes</taxon>
        <taxon>Pleosporomycetidae</taxon>
        <taxon>Pleosporales</taxon>
        <taxon>Corynesporascaceae</taxon>
        <taxon>Corynespora</taxon>
    </lineage>
</organism>
<dbReference type="InterPro" id="IPR002401">
    <property type="entry name" value="Cyt_P450_E_grp-I"/>
</dbReference>
<dbReference type="GO" id="GO:0005506">
    <property type="term" value="F:iron ion binding"/>
    <property type="evidence" value="ECO:0007669"/>
    <property type="project" value="InterPro"/>
</dbReference>
<dbReference type="GO" id="GO:0016020">
    <property type="term" value="C:membrane"/>
    <property type="evidence" value="ECO:0007669"/>
    <property type="project" value="UniProtKB-SubCell"/>
</dbReference>
<dbReference type="InterPro" id="IPR050121">
    <property type="entry name" value="Cytochrome_P450_monoxygenase"/>
</dbReference>
<dbReference type="GO" id="GO:0020037">
    <property type="term" value="F:heme binding"/>
    <property type="evidence" value="ECO:0007669"/>
    <property type="project" value="InterPro"/>
</dbReference>
<comment type="cofactor">
    <cofactor evidence="1 12">
        <name>heme</name>
        <dbReference type="ChEBI" id="CHEBI:30413"/>
    </cofactor>
</comment>
<dbReference type="InterPro" id="IPR001128">
    <property type="entry name" value="Cyt_P450"/>
</dbReference>
<evidence type="ECO:0000256" key="2">
    <source>
        <dbReference type="ARBA" id="ARBA00004370"/>
    </source>
</evidence>
<accession>A0A2T2P4T9</accession>
<dbReference type="InterPro" id="IPR036396">
    <property type="entry name" value="Cyt_P450_sf"/>
</dbReference>
<keyword evidence="6 12" id="KW-0479">Metal-binding</keyword>
<name>A0A2T2P4T9_CORCC</name>
<evidence type="ECO:0000256" key="6">
    <source>
        <dbReference type="ARBA" id="ARBA00022723"/>
    </source>
</evidence>
<feature type="binding site" description="axial binding residue" evidence="12">
    <location>
        <position position="492"/>
    </location>
    <ligand>
        <name>heme</name>
        <dbReference type="ChEBI" id="CHEBI:30413"/>
    </ligand>
    <ligandPart>
        <name>Fe</name>
        <dbReference type="ChEBI" id="CHEBI:18248"/>
    </ligandPart>
</feature>
<dbReference type="GO" id="GO:0004497">
    <property type="term" value="F:monooxygenase activity"/>
    <property type="evidence" value="ECO:0007669"/>
    <property type="project" value="UniProtKB-KW"/>
</dbReference>
<dbReference type="CDD" id="cd11061">
    <property type="entry name" value="CYP67-like"/>
    <property type="match status" value="1"/>
</dbReference>
<dbReference type="PRINTS" id="PR00385">
    <property type="entry name" value="P450"/>
</dbReference>
<dbReference type="Gene3D" id="1.10.630.10">
    <property type="entry name" value="Cytochrome P450"/>
    <property type="match status" value="1"/>
</dbReference>
<sequence length="550" mass="61360">MTQIIADHPLVLQLIAVFAGISLHLGYFHHGEHSSKATTYVQLAVSSFLALVSLFFLSDQSISGSLALGTSIFGSLLAGLYGSLLFYRLVSHPLNRFPGPIAARVGDLWLSSQAKSYDWHKKGWGLYQRYGQFVRIGSSTLMILHPQGVPAIYGPQSNCTRAEWYGTFGAPYGIISRAPGVHRERRRIWSHALKDSALRGYEPRIHSFVETFVNILQNTAKRQERIDIAKWCTYFAWDVMGDTGLNKDFALLKAGKEQGEEHWAFTLVAGWTKALGVRLPPWLVSLLKAIPGSGEAVQKFQNFCNAQLEAVIADEKAAAKTSLLGIMVSHAGPQPSFEDRLHLESDTRSVIFAGSDTSASTLTFVFYYLAKHPEQLEKLRQELIPLSNPDGTFKHQNIQNAPHLNAVINEVLRLHPPGSVIPRQTPPEGIFVDGTFVPGDVTVIGSQYVLGRSEKVYQRPGDFIPERWYSQPDLIVDRAGYAPFNIGKYPTCVGRPLALMVFRLLIAECATRFDVYFPAGKEDLRFLDGVEEAHTWRLPELPMSFYLRAK</sequence>
<evidence type="ECO:0000256" key="4">
    <source>
        <dbReference type="ARBA" id="ARBA00022617"/>
    </source>
</evidence>
<protein>
    <submittedName>
        <fullName evidence="14">Cytochrome P450</fullName>
    </submittedName>
</protein>
<dbReference type="PANTHER" id="PTHR24305:SF112">
    <property type="entry name" value="L-ORNITHINE-N5-MONOOXYGENASE (EUROFUNG)"/>
    <property type="match status" value="1"/>
</dbReference>
<evidence type="ECO:0000313" key="15">
    <source>
        <dbReference type="Proteomes" id="UP000240883"/>
    </source>
</evidence>
<evidence type="ECO:0000256" key="12">
    <source>
        <dbReference type="PIRSR" id="PIRSR602401-1"/>
    </source>
</evidence>
<keyword evidence="8" id="KW-0560">Oxidoreductase</keyword>
<keyword evidence="11 13" id="KW-0472">Membrane</keyword>
<evidence type="ECO:0000256" key="13">
    <source>
        <dbReference type="SAM" id="Phobius"/>
    </source>
</evidence>
<dbReference type="STRING" id="1448308.A0A2T2P4T9"/>
<evidence type="ECO:0000256" key="7">
    <source>
        <dbReference type="ARBA" id="ARBA00022989"/>
    </source>
</evidence>
<gene>
    <name evidence="14" type="ORF">BS50DRAFT_569990</name>
</gene>
<comment type="similarity">
    <text evidence="3">Belongs to the cytochrome P450 family.</text>
</comment>
<dbReference type="SUPFAM" id="SSF48264">
    <property type="entry name" value="Cytochrome P450"/>
    <property type="match status" value="1"/>
</dbReference>
<evidence type="ECO:0000256" key="11">
    <source>
        <dbReference type="ARBA" id="ARBA00023136"/>
    </source>
</evidence>